<evidence type="ECO:0000256" key="3">
    <source>
        <dbReference type="ARBA" id="ARBA00023082"/>
    </source>
</evidence>
<dbReference type="GO" id="GO:0006352">
    <property type="term" value="P:DNA-templated transcription initiation"/>
    <property type="evidence" value="ECO:0007669"/>
    <property type="project" value="InterPro"/>
</dbReference>
<comment type="similarity">
    <text evidence="1">Belongs to the sigma-70 factor family. ECF subfamily.</text>
</comment>
<evidence type="ECO:0000313" key="7">
    <source>
        <dbReference type="Proteomes" id="UP000190037"/>
    </source>
</evidence>
<keyword evidence="7" id="KW-1185">Reference proteome</keyword>
<gene>
    <name evidence="6" type="ORF">B4N89_47120</name>
</gene>
<sequence length="60" mass="6745">MPDTFVVIVLRYVMGCTDAEVAGYLGVAESTVRSTIRHAKRRLARELRIPKQPRTTSGRN</sequence>
<evidence type="ECO:0000256" key="2">
    <source>
        <dbReference type="ARBA" id="ARBA00023015"/>
    </source>
</evidence>
<dbReference type="GO" id="GO:0016987">
    <property type="term" value="F:sigma factor activity"/>
    <property type="evidence" value="ECO:0007669"/>
    <property type="project" value="UniProtKB-KW"/>
</dbReference>
<proteinExistence type="inferred from homology"/>
<name>A0A1T3NIA5_9ACTN</name>
<reference evidence="6 7" key="1">
    <citation type="submission" date="2017-03" db="EMBL/GenBank/DDBJ databases">
        <title>Draft genome sequence of Streptomyces scabrisporus NF3, endophyte isolated from Amphipterygium adstringens.</title>
        <authorList>
            <person name="Vazquez M."/>
            <person name="Ceapa C.D."/>
            <person name="Rodriguez Luna D."/>
            <person name="Sanchez Esquivel S."/>
        </authorList>
    </citation>
    <scope>NUCLEOTIDE SEQUENCE [LARGE SCALE GENOMIC DNA]</scope>
    <source>
        <strain evidence="6 7">NF3</strain>
    </source>
</reference>
<evidence type="ECO:0000256" key="1">
    <source>
        <dbReference type="ARBA" id="ARBA00010641"/>
    </source>
</evidence>
<dbReference type="InterPro" id="IPR013249">
    <property type="entry name" value="RNA_pol_sigma70_r4_t2"/>
</dbReference>
<evidence type="ECO:0000313" key="6">
    <source>
        <dbReference type="EMBL" id="OPC76579.1"/>
    </source>
</evidence>
<dbReference type="Gene3D" id="1.10.10.10">
    <property type="entry name" value="Winged helix-like DNA-binding domain superfamily/Winged helix DNA-binding domain"/>
    <property type="match status" value="1"/>
</dbReference>
<accession>A0A1T3NIA5</accession>
<protein>
    <recommendedName>
        <fullName evidence="5">RNA polymerase sigma factor 70 region 4 type 2 domain-containing protein</fullName>
    </recommendedName>
</protein>
<dbReference type="OrthoDB" id="4350410at2"/>
<dbReference type="RefSeq" id="WP_078982856.1">
    <property type="nucleotide sequence ID" value="NZ_MWQN01000006.1"/>
</dbReference>
<keyword evidence="3" id="KW-0731">Sigma factor</keyword>
<dbReference type="Pfam" id="PF08281">
    <property type="entry name" value="Sigma70_r4_2"/>
    <property type="match status" value="1"/>
</dbReference>
<dbReference type="STRING" id="159449.B4N89_47120"/>
<dbReference type="InterPro" id="IPR036388">
    <property type="entry name" value="WH-like_DNA-bd_sf"/>
</dbReference>
<feature type="domain" description="RNA polymerase sigma factor 70 region 4 type 2" evidence="5">
    <location>
        <begin position="3"/>
        <end position="43"/>
    </location>
</feature>
<dbReference type="InterPro" id="IPR013324">
    <property type="entry name" value="RNA_pol_sigma_r3/r4-like"/>
</dbReference>
<evidence type="ECO:0000259" key="5">
    <source>
        <dbReference type="Pfam" id="PF08281"/>
    </source>
</evidence>
<comment type="caution">
    <text evidence="6">The sequence shown here is derived from an EMBL/GenBank/DDBJ whole genome shotgun (WGS) entry which is preliminary data.</text>
</comment>
<organism evidence="6 7">
    <name type="scientific">Embleya scabrispora</name>
    <dbReference type="NCBI Taxonomy" id="159449"/>
    <lineage>
        <taxon>Bacteria</taxon>
        <taxon>Bacillati</taxon>
        <taxon>Actinomycetota</taxon>
        <taxon>Actinomycetes</taxon>
        <taxon>Kitasatosporales</taxon>
        <taxon>Streptomycetaceae</taxon>
        <taxon>Embleya</taxon>
    </lineage>
</organism>
<dbReference type="Proteomes" id="UP000190037">
    <property type="component" value="Unassembled WGS sequence"/>
</dbReference>
<dbReference type="EMBL" id="MWQN01000006">
    <property type="protein sequence ID" value="OPC76579.1"/>
    <property type="molecule type" value="Genomic_DNA"/>
</dbReference>
<keyword evidence="4" id="KW-0804">Transcription</keyword>
<dbReference type="SUPFAM" id="SSF88659">
    <property type="entry name" value="Sigma3 and sigma4 domains of RNA polymerase sigma factors"/>
    <property type="match status" value="1"/>
</dbReference>
<keyword evidence="2" id="KW-0805">Transcription regulation</keyword>
<dbReference type="AlphaFoldDB" id="A0A1T3NIA5"/>
<dbReference type="GO" id="GO:0003677">
    <property type="term" value="F:DNA binding"/>
    <property type="evidence" value="ECO:0007669"/>
    <property type="project" value="InterPro"/>
</dbReference>
<evidence type="ECO:0000256" key="4">
    <source>
        <dbReference type="ARBA" id="ARBA00023163"/>
    </source>
</evidence>